<gene>
    <name evidence="3" type="ORF">HNQ61_002222</name>
</gene>
<dbReference type="InterPro" id="IPR032816">
    <property type="entry name" value="VTT_dom"/>
</dbReference>
<name>A0A841GXW3_9BACT</name>
<dbReference type="AlphaFoldDB" id="A0A841GXW3"/>
<dbReference type="RefSeq" id="WP_183685640.1">
    <property type="nucleotide sequence ID" value="NZ_JACHIA010000005.1"/>
</dbReference>
<evidence type="ECO:0000259" key="2">
    <source>
        <dbReference type="Pfam" id="PF09335"/>
    </source>
</evidence>
<protein>
    <submittedName>
        <fullName evidence="3">Membrane protein YqaA with SNARE-associated domain</fullName>
    </submittedName>
</protein>
<evidence type="ECO:0000313" key="4">
    <source>
        <dbReference type="Proteomes" id="UP000582837"/>
    </source>
</evidence>
<feature type="transmembrane region" description="Helical" evidence="1">
    <location>
        <begin position="94"/>
        <end position="115"/>
    </location>
</feature>
<feature type="transmembrane region" description="Helical" evidence="1">
    <location>
        <begin position="121"/>
        <end position="146"/>
    </location>
</feature>
<evidence type="ECO:0000313" key="3">
    <source>
        <dbReference type="EMBL" id="MBB6070601.1"/>
    </source>
</evidence>
<dbReference type="PANTHER" id="PTHR42709">
    <property type="entry name" value="ALKALINE PHOSPHATASE LIKE PROTEIN"/>
    <property type="match status" value="1"/>
</dbReference>
<keyword evidence="1" id="KW-1133">Transmembrane helix</keyword>
<dbReference type="Pfam" id="PF09335">
    <property type="entry name" value="VTT_dom"/>
    <property type="match status" value="1"/>
</dbReference>
<feature type="domain" description="VTT" evidence="2">
    <location>
        <begin position="23"/>
        <end position="141"/>
    </location>
</feature>
<keyword evidence="4" id="KW-1185">Reference proteome</keyword>
<keyword evidence="1" id="KW-0472">Membrane</keyword>
<sequence length="152" mass="16132">MSFLLACLATFGVAFASAVIPVIPIEIYLIGAAALAPKPFALSLALAAALGQMVGKILVYYAGTGAVKLPGKHLQNALTRANEYIATKPRSGGMVMFISAFVGFPPFVLMTLVAGAARMNLWLFLAIGLVGRFFRFAVCVLVPHLVRPWLHG</sequence>
<feature type="transmembrane region" description="Helical" evidence="1">
    <location>
        <begin position="40"/>
        <end position="62"/>
    </location>
</feature>
<dbReference type="Proteomes" id="UP000582837">
    <property type="component" value="Unassembled WGS sequence"/>
</dbReference>
<proteinExistence type="predicted"/>
<reference evidence="3 4" key="1">
    <citation type="submission" date="2020-08" db="EMBL/GenBank/DDBJ databases">
        <title>Genomic Encyclopedia of Type Strains, Phase IV (KMG-IV): sequencing the most valuable type-strain genomes for metagenomic binning, comparative biology and taxonomic classification.</title>
        <authorList>
            <person name="Goeker M."/>
        </authorList>
    </citation>
    <scope>NUCLEOTIDE SEQUENCE [LARGE SCALE GENOMIC DNA]</scope>
    <source>
        <strain evidence="3 4">DSM 29007</strain>
    </source>
</reference>
<organism evidence="3 4">
    <name type="scientific">Longimicrobium terrae</name>
    <dbReference type="NCBI Taxonomy" id="1639882"/>
    <lineage>
        <taxon>Bacteria</taxon>
        <taxon>Pseudomonadati</taxon>
        <taxon>Gemmatimonadota</taxon>
        <taxon>Longimicrobiia</taxon>
        <taxon>Longimicrobiales</taxon>
        <taxon>Longimicrobiaceae</taxon>
        <taxon>Longimicrobium</taxon>
    </lineage>
</organism>
<keyword evidence="1" id="KW-0812">Transmembrane</keyword>
<dbReference type="EMBL" id="JACHIA010000005">
    <property type="protein sequence ID" value="MBB6070601.1"/>
    <property type="molecule type" value="Genomic_DNA"/>
</dbReference>
<accession>A0A841GXW3</accession>
<evidence type="ECO:0000256" key="1">
    <source>
        <dbReference type="SAM" id="Phobius"/>
    </source>
</evidence>
<comment type="caution">
    <text evidence="3">The sequence shown here is derived from an EMBL/GenBank/DDBJ whole genome shotgun (WGS) entry which is preliminary data.</text>
</comment>
<dbReference type="InterPro" id="IPR051311">
    <property type="entry name" value="DedA_domain"/>
</dbReference>